<dbReference type="PANTHER" id="PTHR35149">
    <property type="entry name" value="SLL5132 PROTEIN"/>
    <property type="match status" value="1"/>
</dbReference>
<dbReference type="Proteomes" id="UP000069162">
    <property type="component" value="Chromosome"/>
</dbReference>
<evidence type="ECO:0000313" key="4">
    <source>
        <dbReference type="Proteomes" id="UP000069162"/>
    </source>
</evidence>
<dbReference type="Pfam" id="PF03235">
    <property type="entry name" value="GmrSD_N"/>
    <property type="match status" value="1"/>
</dbReference>
<dbReference type="RefSeq" id="WP_062741742.1">
    <property type="nucleotide sequence ID" value="NZ_CP012871.1"/>
</dbReference>
<evidence type="ECO:0000313" key="3">
    <source>
        <dbReference type="EMBL" id="ALR77785.1"/>
    </source>
</evidence>
<gene>
    <name evidence="3" type="ORF">AO703_16290</name>
</gene>
<feature type="domain" description="GmrSD restriction endonucleases N-terminal" evidence="1">
    <location>
        <begin position="9"/>
        <end position="258"/>
    </location>
</feature>
<dbReference type="KEGG" id="kle:AO703_16290"/>
<dbReference type="OrthoDB" id="9798761at2"/>
<dbReference type="PANTHER" id="PTHR35149:SF1">
    <property type="entry name" value="DUF5655 DOMAIN-CONTAINING PROTEIN"/>
    <property type="match status" value="1"/>
</dbReference>
<evidence type="ECO:0000259" key="1">
    <source>
        <dbReference type="Pfam" id="PF03235"/>
    </source>
</evidence>
<dbReference type="InterPro" id="IPR004919">
    <property type="entry name" value="GmrSD_N"/>
</dbReference>
<dbReference type="AlphaFoldDB" id="A0A806X876"/>
<reference evidence="4" key="1">
    <citation type="submission" date="2015-10" db="EMBL/GenBank/DDBJ databases">
        <title>Complete Genome Sequencing of Klebsiella sp. strain G5.</title>
        <authorList>
            <person name="Chan K.-G."/>
            <person name="Chen J.-W."/>
        </authorList>
    </citation>
    <scope>NUCLEOTIDE SEQUENCE [LARGE SCALE GENOMIC DNA]</scope>
    <source>
        <strain evidence="4">G5</strain>
    </source>
</reference>
<sequence>MEANTRKLERIFDQTITYQVPLFQRPYVWTCEKNWEPLWEDIQTLLDKQLNGGGAHPHFLGAVVLEQVANPTGSIESRQVIDGQQRFTTLQLFLMAARDHAAAHEQTKYFERFSDLVTNRRSKIDHDDEVFKVWPTNSNREAFKVVHGAGSPDAVDKQITIRPDLRDGANNIIDGYKYFYAQIGQWLNGSFDDKEDIQALREKSLDDRFDSLWQVVKDCLQIVVIDLDQNDETQVIFETLNARGEDLLPADLIKNYLFRLAEAREDNVERLYANNWKSFETDWWREEVRQGRITRPRVDIFINHYLTMMTREEVKSSHIFNAFKAFVRQSESSLDPVSGPKTAAEHIAQLSRYAEVFKRFYQSDSHSRLATFMRRLDAVDTTTVIPFLLYAYAELVPANVTEFDAILELLEAYLVRRMICGMTSKNYNRYFVELIKALDKKGIITAENVAEQMKRSAGDSTRFPDDSALAAAITDLPLYGRLAQYKVRTILEALDAYAFNKKSEAEPLPGGLTIEHVMPQKWADNWPLCPDDKTDPLIEQKSIQRRDKLLNTIGNLTLVTHSLNPALSNSAWTLKRPELLKFSKLNLTQYFHGDHAVQWGEKEIETRTFYLTEQLKKIWPMPAVSGDEKATTD</sequence>
<name>A0A806X876_9ENTR</name>
<organism evidence="3 4">
    <name type="scientific">[Enterobacter] lignolyticus</name>
    <dbReference type="NCBI Taxonomy" id="1334193"/>
    <lineage>
        <taxon>Bacteria</taxon>
        <taxon>Pseudomonadati</taxon>
        <taxon>Pseudomonadota</taxon>
        <taxon>Gammaproteobacteria</taxon>
        <taxon>Enterobacterales</taxon>
        <taxon>Enterobacteriaceae</taxon>
        <taxon>Pluralibacter</taxon>
    </lineage>
</organism>
<dbReference type="Pfam" id="PF07510">
    <property type="entry name" value="GmrSD_C"/>
    <property type="match status" value="1"/>
</dbReference>
<dbReference type="REBASE" id="187695">
    <property type="entry name" value="KspG5GmrSDP"/>
</dbReference>
<proteinExistence type="predicted"/>
<feature type="domain" description="GmrSD restriction endonucleases C-terminal" evidence="2">
    <location>
        <begin position="464"/>
        <end position="613"/>
    </location>
</feature>
<dbReference type="InterPro" id="IPR011089">
    <property type="entry name" value="GmrSD_C"/>
</dbReference>
<evidence type="ECO:0008006" key="5">
    <source>
        <dbReference type="Google" id="ProtNLM"/>
    </source>
</evidence>
<evidence type="ECO:0000259" key="2">
    <source>
        <dbReference type="Pfam" id="PF07510"/>
    </source>
</evidence>
<accession>A0A806X876</accession>
<dbReference type="EMBL" id="CP012871">
    <property type="protein sequence ID" value="ALR77785.1"/>
    <property type="molecule type" value="Genomic_DNA"/>
</dbReference>
<protein>
    <recommendedName>
        <fullName evidence="5">DUF262 domain-containing protein</fullName>
    </recommendedName>
</protein>